<dbReference type="SUPFAM" id="SSF50129">
    <property type="entry name" value="GroES-like"/>
    <property type="match status" value="1"/>
</dbReference>
<evidence type="ECO:0000313" key="5">
    <source>
        <dbReference type="Proteomes" id="UP000631312"/>
    </source>
</evidence>
<dbReference type="SMART" id="SM00829">
    <property type="entry name" value="PKS_ER"/>
    <property type="match status" value="1"/>
</dbReference>
<dbReference type="Pfam" id="PF00107">
    <property type="entry name" value="ADH_zinc_N"/>
    <property type="match status" value="1"/>
</dbReference>
<reference evidence="2 5" key="2">
    <citation type="submission" date="2021-01" db="EMBL/GenBank/DDBJ databases">
        <title>Whole genome shotgun sequence of Actinoplanes lobatus NBRC 12513.</title>
        <authorList>
            <person name="Komaki H."/>
            <person name="Tamura T."/>
        </authorList>
    </citation>
    <scope>NUCLEOTIDE SEQUENCE [LARGE SCALE GENOMIC DNA]</scope>
    <source>
        <strain evidence="2 5">NBRC 12513</strain>
    </source>
</reference>
<gene>
    <name evidence="2" type="primary">qor_3</name>
    <name evidence="2" type="ORF">Alo02nite_67040</name>
    <name evidence="3" type="ORF">BJ964_004677</name>
</gene>
<name>A0A7W7HHA5_9ACTN</name>
<feature type="domain" description="Enoyl reductase (ER)" evidence="1">
    <location>
        <begin position="18"/>
        <end position="322"/>
    </location>
</feature>
<keyword evidence="3" id="KW-0560">Oxidoreductase</keyword>
<evidence type="ECO:0000313" key="3">
    <source>
        <dbReference type="EMBL" id="MBB4750516.1"/>
    </source>
</evidence>
<evidence type="ECO:0000313" key="2">
    <source>
        <dbReference type="EMBL" id="GIE43806.1"/>
    </source>
</evidence>
<dbReference type="RefSeq" id="WP_229807313.1">
    <property type="nucleotide sequence ID" value="NZ_BOMP01000113.1"/>
</dbReference>
<protein>
    <submittedName>
        <fullName evidence="3">NADPH2:quinone reductase</fullName>
        <ecNumber evidence="3">1.6.5.5</ecNumber>
    </submittedName>
    <submittedName>
        <fullName evidence="2">NADPH:quinone reductase</fullName>
    </submittedName>
</protein>
<dbReference type="PANTHER" id="PTHR43677:SF4">
    <property type="entry name" value="QUINONE OXIDOREDUCTASE-LIKE PROTEIN 2"/>
    <property type="match status" value="1"/>
</dbReference>
<organism evidence="3 4">
    <name type="scientific">Actinoplanes lobatus</name>
    <dbReference type="NCBI Taxonomy" id="113568"/>
    <lineage>
        <taxon>Bacteria</taxon>
        <taxon>Bacillati</taxon>
        <taxon>Actinomycetota</taxon>
        <taxon>Actinomycetes</taxon>
        <taxon>Micromonosporales</taxon>
        <taxon>Micromonosporaceae</taxon>
        <taxon>Actinoplanes</taxon>
    </lineage>
</organism>
<comment type="caution">
    <text evidence="3">The sequence shown here is derived from an EMBL/GenBank/DDBJ whole genome shotgun (WGS) entry which is preliminary data.</text>
</comment>
<dbReference type="AlphaFoldDB" id="A0A7W7HHA5"/>
<sequence>MTVTEVGTMRAIQVSRFGGPEALKLAELPDPVPGPGQLLIQVTGAGVNFADTSRVAGSYQPAPALPFVPGTEVVGTTADGRRVLALNFAGGGYAERAVVDAATTVEVPAQVGDATALALLVQGLTAWHVLRGSARLRDGETVVIGAAAGGVGSLAVRLARHFGAGLVIAAASTPEKREKALRLGADVALDSAPDGFAERVRDATGGRGADVVLESTGGAAFTAGLDALAPFGRLVTFGNASRQGRPPVDPGELSDRNLAVAGFWLRPVVTLPGHFREPLTELFALAVDGRLTLPPGPAYPLDEAHRAHRDLIGRRTTGKVILRP</sequence>
<dbReference type="EC" id="1.6.5.5" evidence="3"/>
<dbReference type="InterPro" id="IPR013154">
    <property type="entry name" value="ADH-like_N"/>
</dbReference>
<dbReference type="Proteomes" id="UP000631312">
    <property type="component" value="Unassembled WGS sequence"/>
</dbReference>
<dbReference type="Gene3D" id="3.90.180.10">
    <property type="entry name" value="Medium-chain alcohol dehydrogenases, catalytic domain"/>
    <property type="match status" value="1"/>
</dbReference>
<dbReference type="EMBL" id="JACHNC010000001">
    <property type="protein sequence ID" value="MBB4750516.1"/>
    <property type="molecule type" value="Genomic_DNA"/>
</dbReference>
<dbReference type="InterPro" id="IPR051397">
    <property type="entry name" value="Zn-ADH-like_protein"/>
</dbReference>
<dbReference type="PANTHER" id="PTHR43677">
    <property type="entry name" value="SHORT-CHAIN DEHYDROGENASE/REDUCTASE"/>
    <property type="match status" value="1"/>
</dbReference>
<accession>A0A7W7HHA5</accession>
<dbReference type="EMBL" id="BOMP01000113">
    <property type="protein sequence ID" value="GIE43806.1"/>
    <property type="molecule type" value="Genomic_DNA"/>
</dbReference>
<keyword evidence="5" id="KW-1185">Reference proteome</keyword>
<dbReference type="GO" id="GO:0003960">
    <property type="term" value="F:quinone reductase (NADPH) activity"/>
    <property type="evidence" value="ECO:0007669"/>
    <property type="project" value="UniProtKB-EC"/>
</dbReference>
<dbReference type="InterPro" id="IPR036291">
    <property type="entry name" value="NAD(P)-bd_dom_sf"/>
</dbReference>
<proteinExistence type="predicted"/>
<dbReference type="InterPro" id="IPR020843">
    <property type="entry name" value="ER"/>
</dbReference>
<evidence type="ECO:0000313" key="4">
    <source>
        <dbReference type="Proteomes" id="UP000590511"/>
    </source>
</evidence>
<dbReference type="InterPro" id="IPR011032">
    <property type="entry name" value="GroES-like_sf"/>
</dbReference>
<evidence type="ECO:0000259" key="1">
    <source>
        <dbReference type="SMART" id="SM00829"/>
    </source>
</evidence>
<dbReference type="Pfam" id="PF08240">
    <property type="entry name" value="ADH_N"/>
    <property type="match status" value="1"/>
</dbReference>
<dbReference type="InterPro" id="IPR013149">
    <property type="entry name" value="ADH-like_C"/>
</dbReference>
<dbReference type="SUPFAM" id="SSF51735">
    <property type="entry name" value="NAD(P)-binding Rossmann-fold domains"/>
    <property type="match status" value="1"/>
</dbReference>
<dbReference type="Proteomes" id="UP000590511">
    <property type="component" value="Unassembled WGS sequence"/>
</dbReference>
<dbReference type="Gene3D" id="3.40.50.720">
    <property type="entry name" value="NAD(P)-binding Rossmann-like Domain"/>
    <property type="match status" value="1"/>
</dbReference>
<reference evidence="3 4" key="1">
    <citation type="submission" date="2020-08" db="EMBL/GenBank/DDBJ databases">
        <title>Sequencing the genomes of 1000 actinobacteria strains.</title>
        <authorList>
            <person name="Klenk H.-P."/>
        </authorList>
    </citation>
    <scope>NUCLEOTIDE SEQUENCE [LARGE SCALE GENOMIC DNA]</scope>
    <source>
        <strain evidence="3 4">DSM 43150</strain>
    </source>
</reference>